<dbReference type="InterPro" id="IPR058525">
    <property type="entry name" value="DUF8212"/>
</dbReference>
<protein>
    <submittedName>
        <fullName evidence="4">HET domain-containing protein</fullName>
    </submittedName>
</protein>
<dbReference type="STRING" id="644352.J3NWD5"/>
<dbReference type="OrthoDB" id="674604at2759"/>
<dbReference type="InterPro" id="IPR010730">
    <property type="entry name" value="HET"/>
</dbReference>
<sequence length="679" mass="73613">MRLLNVRSGDLHQFSSDEQVPRYAIISHTWGAEEISLRDWETLDRAALKSRQGYFKIKRARIQAIDDGLEWVWVDTCCIDRTSPAEIEEAINSMFRWYGRSSVCYAYLEDIAQPVLGASLSDALRVSRWFTRGWTLQELIAPPEVVFYSTGWEVLGTKTGLAAVLESLTGVDADVLLGATDPAGGSVSASRRMSWAAGRRTSRPEDVAYCLLGLFGAPMPLLYGEGRERAFRRLQEAVLLGNPTDHTLLAWGDAVVGRRSDLAPPPEALSVHDVEALAWSDADAGRPLLGLLADSPDRFRNSADLVPMTAAAEMYYFDDEDDGGRWEEGGGGGRRNAELPVAFAGGGGLRVELPMLDGPEPVLYTWRSHKITQARRGRLAVLFCHRRGDPYEQFAVPLTCSGPASYGRTRELVVGNFNRCIWPAAAGGPRLSARVLVRPDQPRDGGPGPALGHGDVVVRRWAVGNSEDLLMGEFRDERHNRRLSAREGILRMGGGGGGGDDTAGALLWSISALTESETLCVFVKRQRPRPRPEDDQRDPAAAAAALGAATVDIWPLSRQIDRETVDEGGTTWFPHGETEAEVLALAAREPPLSRVFKPPSDTWIAPAVGSILTMVLARVDRIPLAGGRGGWVDVVDVVGPYLTSPPLDGTPRTGEWLAAGEDGGGAGGAGERQGTYGNF</sequence>
<accession>J3NWD5</accession>
<evidence type="ECO:0000313" key="5">
    <source>
        <dbReference type="EnsemblFungi" id="EJT75667"/>
    </source>
</evidence>
<dbReference type="Pfam" id="PF06985">
    <property type="entry name" value="HET"/>
    <property type="match status" value="1"/>
</dbReference>
<evidence type="ECO:0000259" key="3">
    <source>
        <dbReference type="Pfam" id="PF26640"/>
    </source>
</evidence>
<dbReference type="PANTHER" id="PTHR10622">
    <property type="entry name" value="HET DOMAIN-CONTAINING PROTEIN"/>
    <property type="match status" value="1"/>
</dbReference>
<dbReference type="Pfam" id="PF26640">
    <property type="entry name" value="DUF8212"/>
    <property type="match status" value="1"/>
</dbReference>
<reference evidence="4" key="3">
    <citation type="submission" date="2010-09" db="EMBL/GenBank/DDBJ databases">
        <title>Annotation of Gaeumannomyces graminis var. tritici R3-111a-1.</title>
        <authorList>
            <consortium name="The Broad Institute Genome Sequencing Platform"/>
            <person name="Ma L.-J."/>
            <person name="Dead R."/>
            <person name="Young S.K."/>
            <person name="Zeng Q."/>
            <person name="Gargeya S."/>
            <person name="Fitzgerald M."/>
            <person name="Haas B."/>
            <person name="Abouelleil A."/>
            <person name="Alvarado L."/>
            <person name="Arachchi H.M."/>
            <person name="Berlin A."/>
            <person name="Brown A."/>
            <person name="Chapman S.B."/>
            <person name="Chen Z."/>
            <person name="Dunbar C."/>
            <person name="Freedman E."/>
            <person name="Gearin G."/>
            <person name="Gellesch M."/>
            <person name="Goldberg J."/>
            <person name="Griggs A."/>
            <person name="Gujja S."/>
            <person name="Heiman D."/>
            <person name="Howarth C."/>
            <person name="Larson L."/>
            <person name="Lui A."/>
            <person name="MacDonald P.J.P."/>
            <person name="Mehta T."/>
            <person name="Montmayeur A."/>
            <person name="Murphy C."/>
            <person name="Neiman D."/>
            <person name="Pearson M."/>
            <person name="Priest M."/>
            <person name="Roberts A."/>
            <person name="Saif S."/>
            <person name="Shea T."/>
            <person name="Shenoy N."/>
            <person name="Sisk P."/>
            <person name="Stolte C."/>
            <person name="Sykes S."/>
            <person name="Yandava C."/>
            <person name="Wortman J."/>
            <person name="Nusbaum C."/>
            <person name="Birren B."/>
        </authorList>
    </citation>
    <scope>NUCLEOTIDE SEQUENCE</scope>
    <source>
        <strain evidence="4">R3-111a-1</strain>
    </source>
</reference>
<gene>
    <name evidence="5" type="primary">20346057</name>
    <name evidence="4" type="ORF">GGTG_05599</name>
</gene>
<keyword evidence="6" id="KW-1185">Reference proteome</keyword>
<feature type="domain" description="DUF8212" evidence="3">
    <location>
        <begin position="229"/>
        <end position="307"/>
    </location>
</feature>
<dbReference type="HOGENOM" id="CLU_404917_0_0_1"/>
<reference evidence="6" key="1">
    <citation type="submission" date="2010-07" db="EMBL/GenBank/DDBJ databases">
        <title>The genome sequence of Gaeumannomyces graminis var. tritici strain R3-111a-1.</title>
        <authorList>
            <consortium name="The Broad Institute Genome Sequencing Platform"/>
            <person name="Ma L.-J."/>
            <person name="Dead R."/>
            <person name="Young S."/>
            <person name="Zeng Q."/>
            <person name="Koehrsen M."/>
            <person name="Alvarado L."/>
            <person name="Berlin A."/>
            <person name="Chapman S.B."/>
            <person name="Chen Z."/>
            <person name="Freedman E."/>
            <person name="Gellesch M."/>
            <person name="Goldberg J."/>
            <person name="Griggs A."/>
            <person name="Gujja S."/>
            <person name="Heilman E.R."/>
            <person name="Heiman D."/>
            <person name="Hepburn T."/>
            <person name="Howarth C."/>
            <person name="Jen D."/>
            <person name="Larson L."/>
            <person name="Mehta T."/>
            <person name="Neiman D."/>
            <person name="Pearson M."/>
            <person name="Roberts A."/>
            <person name="Saif S."/>
            <person name="Shea T."/>
            <person name="Shenoy N."/>
            <person name="Sisk P."/>
            <person name="Stolte C."/>
            <person name="Sykes S."/>
            <person name="Walk T."/>
            <person name="White J."/>
            <person name="Yandava C."/>
            <person name="Haas B."/>
            <person name="Nusbaum C."/>
            <person name="Birren B."/>
        </authorList>
    </citation>
    <scope>NUCLEOTIDE SEQUENCE [LARGE SCALE GENOMIC DNA]</scope>
    <source>
        <strain evidence="6">R3-111a-1</strain>
    </source>
</reference>
<dbReference type="RefSeq" id="XP_009221667.1">
    <property type="nucleotide sequence ID" value="XM_009223403.1"/>
</dbReference>
<dbReference type="GeneID" id="20346057"/>
<dbReference type="Proteomes" id="UP000006039">
    <property type="component" value="Unassembled WGS sequence"/>
</dbReference>
<dbReference type="EnsemblFungi" id="EJT75667">
    <property type="protein sequence ID" value="EJT75667"/>
    <property type="gene ID" value="GGTG_05599"/>
</dbReference>
<dbReference type="EMBL" id="GL385397">
    <property type="protein sequence ID" value="EJT75667.1"/>
    <property type="molecule type" value="Genomic_DNA"/>
</dbReference>
<feature type="domain" description="Heterokaryon incompatibility" evidence="2">
    <location>
        <begin position="23"/>
        <end position="110"/>
    </location>
</feature>
<reference evidence="4" key="2">
    <citation type="submission" date="2010-07" db="EMBL/GenBank/DDBJ databases">
        <authorList>
            <consortium name="The Broad Institute Genome Sequencing Platform"/>
            <consortium name="Broad Institute Genome Sequencing Center for Infectious Disease"/>
            <person name="Ma L.-J."/>
            <person name="Dead R."/>
            <person name="Young S."/>
            <person name="Zeng Q."/>
            <person name="Koehrsen M."/>
            <person name="Alvarado L."/>
            <person name="Berlin A."/>
            <person name="Chapman S.B."/>
            <person name="Chen Z."/>
            <person name="Freedman E."/>
            <person name="Gellesch M."/>
            <person name="Goldberg J."/>
            <person name="Griggs A."/>
            <person name="Gujja S."/>
            <person name="Heilman E.R."/>
            <person name="Heiman D."/>
            <person name="Hepburn T."/>
            <person name="Howarth C."/>
            <person name="Jen D."/>
            <person name="Larson L."/>
            <person name="Mehta T."/>
            <person name="Neiman D."/>
            <person name="Pearson M."/>
            <person name="Roberts A."/>
            <person name="Saif S."/>
            <person name="Shea T."/>
            <person name="Shenoy N."/>
            <person name="Sisk P."/>
            <person name="Stolte C."/>
            <person name="Sykes S."/>
            <person name="Walk T."/>
            <person name="White J."/>
            <person name="Yandava C."/>
            <person name="Haas B."/>
            <person name="Nusbaum C."/>
            <person name="Birren B."/>
        </authorList>
    </citation>
    <scope>NUCLEOTIDE SEQUENCE</scope>
    <source>
        <strain evidence="4">R3-111a-1</strain>
    </source>
</reference>
<evidence type="ECO:0000259" key="2">
    <source>
        <dbReference type="Pfam" id="PF06985"/>
    </source>
</evidence>
<reference evidence="5" key="5">
    <citation type="submission" date="2018-04" db="UniProtKB">
        <authorList>
            <consortium name="EnsemblFungi"/>
        </authorList>
    </citation>
    <scope>IDENTIFICATION</scope>
    <source>
        <strain evidence="5">R3-111a-1</strain>
    </source>
</reference>
<feature type="compositionally biased region" description="Gly residues" evidence="1">
    <location>
        <begin position="661"/>
        <end position="671"/>
    </location>
</feature>
<evidence type="ECO:0000313" key="4">
    <source>
        <dbReference type="EMBL" id="EJT75667.1"/>
    </source>
</evidence>
<organism evidence="4">
    <name type="scientific">Gaeumannomyces tritici (strain R3-111a-1)</name>
    <name type="common">Wheat and barley take-all root rot fungus</name>
    <name type="synonym">Gaeumannomyces graminis var. tritici</name>
    <dbReference type="NCBI Taxonomy" id="644352"/>
    <lineage>
        <taxon>Eukaryota</taxon>
        <taxon>Fungi</taxon>
        <taxon>Dikarya</taxon>
        <taxon>Ascomycota</taxon>
        <taxon>Pezizomycotina</taxon>
        <taxon>Sordariomycetes</taxon>
        <taxon>Sordariomycetidae</taxon>
        <taxon>Magnaporthales</taxon>
        <taxon>Magnaporthaceae</taxon>
        <taxon>Gaeumannomyces</taxon>
    </lineage>
</organism>
<evidence type="ECO:0000313" key="6">
    <source>
        <dbReference type="Proteomes" id="UP000006039"/>
    </source>
</evidence>
<evidence type="ECO:0000256" key="1">
    <source>
        <dbReference type="SAM" id="MobiDB-lite"/>
    </source>
</evidence>
<proteinExistence type="predicted"/>
<dbReference type="VEuPathDB" id="FungiDB:GGTG_05599"/>
<dbReference type="AlphaFoldDB" id="J3NWD5"/>
<reference evidence="5" key="4">
    <citation type="journal article" date="2015" name="G3 (Bethesda)">
        <title>Genome sequences of three phytopathogenic species of the Magnaporthaceae family of fungi.</title>
        <authorList>
            <person name="Okagaki L.H."/>
            <person name="Nunes C.C."/>
            <person name="Sailsbery J."/>
            <person name="Clay B."/>
            <person name="Brown D."/>
            <person name="John T."/>
            <person name="Oh Y."/>
            <person name="Young N."/>
            <person name="Fitzgerald M."/>
            <person name="Haas B.J."/>
            <person name="Zeng Q."/>
            <person name="Young S."/>
            <person name="Adiconis X."/>
            <person name="Fan L."/>
            <person name="Levin J.Z."/>
            <person name="Mitchell T.K."/>
            <person name="Okubara P.A."/>
            <person name="Farman M.L."/>
            <person name="Kohn L.M."/>
            <person name="Birren B."/>
            <person name="Ma L.-J."/>
            <person name="Dean R.A."/>
        </authorList>
    </citation>
    <scope>NUCLEOTIDE SEQUENCE</scope>
    <source>
        <strain evidence="5">R3-111a-1</strain>
    </source>
</reference>
<name>J3NWD5_GAET3</name>
<dbReference type="eggNOG" id="ENOG502RX1Y">
    <property type="taxonomic scope" value="Eukaryota"/>
</dbReference>
<dbReference type="PANTHER" id="PTHR10622:SF10">
    <property type="entry name" value="HET DOMAIN-CONTAINING PROTEIN"/>
    <property type="match status" value="1"/>
</dbReference>
<feature type="region of interest" description="Disordered" evidence="1">
    <location>
        <begin position="659"/>
        <end position="679"/>
    </location>
</feature>